<reference evidence="1" key="1">
    <citation type="submission" date="2021-05" db="EMBL/GenBank/DDBJ databases">
        <authorList>
            <person name="Alioto T."/>
            <person name="Alioto T."/>
            <person name="Gomez Garrido J."/>
        </authorList>
    </citation>
    <scope>NUCLEOTIDE SEQUENCE</scope>
</reference>
<dbReference type="EMBL" id="HBUF01544460">
    <property type="protein sequence ID" value="CAG6756311.1"/>
    <property type="molecule type" value="Transcribed_RNA"/>
</dbReference>
<accession>A0A8D8ZYI1</accession>
<dbReference type="AlphaFoldDB" id="A0A8D8ZYI1"/>
<name>A0A8D8ZYI1_9HEMI</name>
<proteinExistence type="predicted"/>
<sequence length="123" mass="14514">MIRSLSNQTVVLRASTPGCVLSNVITRRKMRTIVMCVSFLFLRMARILRLRKWQACASSLLVCARMERLTTLTWRPKLRNTPILYPVLWLPTLLHLECLKRTLLTCVSWYMIMVVRFIWTELT</sequence>
<evidence type="ECO:0000313" key="1">
    <source>
        <dbReference type="EMBL" id="CAG6756308.1"/>
    </source>
</evidence>
<organism evidence="1">
    <name type="scientific">Cacopsylla melanoneura</name>
    <dbReference type="NCBI Taxonomy" id="428564"/>
    <lineage>
        <taxon>Eukaryota</taxon>
        <taxon>Metazoa</taxon>
        <taxon>Ecdysozoa</taxon>
        <taxon>Arthropoda</taxon>
        <taxon>Hexapoda</taxon>
        <taxon>Insecta</taxon>
        <taxon>Pterygota</taxon>
        <taxon>Neoptera</taxon>
        <taxon>Paraneoptera</taxon>
        <taxon>Hemiptera</taxon>
        <taxon>Sternorrhyncha</taxon>
        <taxon>Psylloidea</taxon>
        <taxon>Psyllidae</taxon>
        <taxon>Psyllinae</taxon>
        <taxon>Cacopsylla</taxon>
    </lineage>
</organism>
<protein>
    <submittedName>
        <fullName evidence="1">Uncharacterized protein</fullName>
    </submittedName>
</protein>
<dbReference type="EMBL" id="HBUF01544459">
    <property type="protein sequence ID" value="CAG6756308.1"/>
    <property type="molecule type" value="Transcribed_RNA"/>
</dbReference>